<proteinExistence type="predicted"/>
<dbReference type="RefSeq" id="WP_207275319.1">
    <property type="nucleotide sequence ID" value="NZ_JAFMPK010000040.1"/>
</dbReference>
<accession>A0ABS3I8L0</accession>
<protein>
    <submittedName>
        <fullName evidence="1">Uncharacterized protein</fullName>
    </submittedName>
</protein>
<reference evidence="2" key="1">
    <citation type="submission" date="2023-07" db="EMBL/GenBank/DDBJ databases">
        <title>Myceligenerans salitolerans sp. nov., a halotolerant actinomycete isolated from a salt lake in Xinjiang, China.</title>
        <authorList>
            <person name="Guan T."/>
        </authorList>
    </citation>
    <scope>NUCLEOTIDE SEQUENCE [LARGE SCALE GENOMIC DNA]</scope>
    <source>
        <strain evidence="2">XHU 5031</strain>
    </source>
</reference>
<evidence type="ECO:0000313" key="1">
    <source>
        <dbReference type="EMBL" id="MBO0609355.1"/>
    </source>
</evidence>
<dbReference type="Proteomes" id="UP000664617">
    <property type="component" value="Unassembled WGS sequence"/>
</dbReference>
<comment type="caution">
    <text evidence="1">The sequence shown here is derived from an EMBL/GenBank/DDBJ whole genome shotgun (WGS) entry which is preliminary data.</text>
</comment>
<evidence type="ECO:0000313" key="2">
    <source>
        <dbReference type="Proteomes" id="UP000664617"/>
    </source>
</evidence>
<organism evidence="1 2">
    <name type="scientific">Myceligenerans salitolerans</name>
    <dbReference type="NCBI Taxonomy" id="1230528"/>
    <lineage>
        <taxon>Bacteria</taxon>
        <taxon>Bacillati</taxon>
        <taxon>Actinomycetota</taxon>
        <taxon>Actinomycetes</taxon>
        <taxon>Micrococcales</taxon>
        <taxon>Promicromonosporaceae</taxon>
        <taxon>Myceligenerans</taxon>
    </lineage>
</organism>
<keyword evidence="2" id="KW-1185">Reference proteome</keyword>
<gene>
    <name evidence="1" type="ORF">J0911_09960</name>
</gene>
<dbReference type="EMBL" id="JAFMPK010000040">
    <property type="protein sequence ID" value="MBO0609355.1"/>
    <property type="molecule type" value="Genomic_DNA"/>
</dbReference>
<sequence length="84" mass="9426">MASVETTRQTNRKVVEALEAAEAAGERASQSWLALMTHLAEVNVVTRLHGDLMDDSASLQSRLDEFRDHLNRRLHAERDGGDLR</sequence>
<name>A0ABS3I8L0_9MICO</name>